<gene>
    <name evidence="3" type="ORF">A2642_03390</name>
</gene>
<feature type="compositionally biased region" description="Polar residues" evidence="1">
    <location>
        <begin position="102"/>
        <end position="117"/>
    </location>
</feature>
<feature type="compositionally biased region" description="Basic and acidic residues" evidence="1">
    <location>
        <begin position="81"/>
        <end position="96"/>
    </location>
</feature>
<reference evidence="3 4" key="1">
    <citation type="journal article" date="2016" name="Nat. Commun.">
        <title>Thousands of microbial genomes shed light on interconnected biogeochemical processes in an aquifer system.</title>
        <authorList>
            <person name="Anantharaman K."/>
            <person name="Brown C.T."/>
            <person name="Hug L.A."/>
            <person name="Sharon I."/>
            <person name="Castelle C.J."/>
            <person name="Probst A.J."/>
            <person name="Thomas B.C."/>
            <person name="Singh A."/>
            <person name="Wilkins M.J."/>
            <person name="Karaoz U."/>
            <person name="Brodie E.L."/>
            <person name="Williams K.H."/>
            <person name="Hubbard S.S."/>
            <person name="Banfield J.F."/>
        </authorList>
    </citation>
    <scope>NUCLEOTIDE SEQUENCE [LARGE SCALE GENOMIC DNA]</scope>
</reference>
<dbReference type="PROSITE" id="PS51257">
    <property type="entry name" value="PROKAR_LIPOPROTEIN"/>
    <property type="match status" value="1"/>
</dbReference>
<keyword evidence="2" id="KW-0812">Transmembrane</keyword>
<dbReference type="EMBL" id="MFTJ01000053">
    <property type="protein sequence ID" value="OGI64389.1"/>
    <property type="molecule type" value="Genomic_DNA"/>
</dbReference>
<keyword evidence="2" id="KW-0472">Membrane</keyword>
<sequence>MIGKKIYSSVVALSVGMSGCYGSHKDFVRDQDSVLSVRVLDDEFEKGFQNFYNSSPLEQKILGSVVVGNAPCPPYLPNCGKKKEEEKTNEKEEVLRGRSPYENGSSGRSGPSTPAPSATVAKSTWPYWVAIGGGALAIAFGYDMTKATACFDCKSSADVKKPLEPIGYVFMVGGGLLVVGGIIGLAK</sequence>
<evidence type="ECO:0000256" key="1">
    <source>
        <dbReference type="SAM" id="MobiDB-lite"/>
    </source>
</evidence>
<feature type="region of interest" description="Disordered" evidence="1">
    <location>
        <begin position="78"/>
        <end position="117"/>
    </location>
</feature>
<evidence type="ECO:0000313" key="3">
    <source>
        <dbReference type="EMBL" id="OGI64389.1"/>
    </source>
</evidence>
<dbReference type="Proteomes" id="UP000178700">
    <property type="component" value="Unassembled WGS sequence"/>
</dbReference>
<name>A0A1F6V4D4_9BACT</name>
<evidence type="ECO:0000313" key="4">
    <source>
        <dbReference type="Proteomes" id="UP000178700"/>
    </source>
</evidence>
<feature type="transmembrane region" description="Helical" evidence="2">
    <location>
        <begin position="125"/>
        <end position="145"/>
    </location>
</feature>
<feature type="transmembrane region" description="Helical" evidence="2">
    <location>
        <begin position="166"/>
        <end position="186"/>
    </location>
</feature>
<evidence type="ECO:0000256" key="2">
    <source>
        <dbReference type="SAM" id="Phobius"/>
    </source>
</evidence>
<proteinExistence type="predicted"/>
<dbReference type="AlphaFoldDB" id="A0A1F6V4D4"/>
<protein>
    <submittedName>
        <fullName evidence="3">Uncharacterized protein</fullName>
    </submittedName>
</protein>
<organism evidence="3 4">
    <name type="scientific">Candidatus Nomurabacteria bacterium RIFCSPHIGHO2_01_FULL_39_10</name>
    <dbReference type="NCBI Taxonomy" id="1801733"/>
    <lineage>
        <taxon>Bacteria</taxon>
        <taxon>Candidatus Nomuraibacteriota</taxon>
    </lineage>
</organism>
<keyword evidence="2" id="KW-1133">Transmembrane helix</keyword>
<accession>A0A1F6V4D4</accession>
<comment type="caution">
    <text evidence="3">The sequence shown here is derived from an EMBL/GenBank/DDBJ whole genome shotgun (WGS) entry which is preliminary data.</text>
</comment>